<protein>
    <submittedName>
        <fullName evidence="2">Uncharacterized protein</fullName>
    </submittedName>
</protein>
<feature type="non-terminal residue" evidence="2">
    <location>
        <position position="1"/>
    </location>
</feature>
<dbReference type="AlphaFoldDB" id="A0A2A6RDC5"/>
<name>A0A2A6RDC5_9CHLR</name>
<dbReference type="RefSeq" id="WP_165774893.1">
    <property type="nucleotide sequence ID" value="NZ_NQWI01000291.1"/>
</dbReference>
<reference evidence="3" key="1">
    <citation type="submission" date="2017-08" db="EMBL/GenBank/DDBJ databases">
        <authorList>
            <person name="Grouzdev D.S."/>
            <person name="Gaisin V.A."/>
            <person name="Rysina M.S."/>
            <person name="Gorlenko V.M."/>
        </authorList>
    </citation>
    <scope>NUCLEOTIDE SEQUENCE [LARGE SCALE GENOMIC DNA]</scope>
    <source>
        <strain evidence="3">Kir15-3F</strain>
    </source>
</reference>
<comment type="caution">
    <text evidence="2">The sequence shown here is derived from an EMBL/GenBank/DDBJ whole genome shotgun (WGS) entry which is preliminary data.</text>
</comment>
<sequence>LRRALGLVGATPLHHTPLAVQARHIALSALAELVEAPRRAPPLASTLRQAQGSASGGARRAHSVSHEPLARRPFDNLTIGVT</sequence>
<organism evidence="2 3">
    <name type="scientific">Candidatus Viridilinea mediisalina</name>
    <dbReference type="NCBI Taxonomy" id="2024553"/>
    <lineage>
        <taxon>Bacteria</taxon>
        <taxon>Bacillati</taxon>
        <taxon>Chloroflexota</taxon>
        <taxon>Chloroflexia</taxon>
        <taxon>Chloroflexales</taxon>
        <taxon>Chloroflexineae</taxon>
        <taxon>Oscillochloridaceae</taxon>
        <taxon>Candidatus Viridilinea</taxon>
    </lineage>
</organism>
<evidence type="ECO:0000313" key="2">
    <source>
        <dbReference type="EMBL" id="PDV98199.1"/>
    </source>
</evidence>
<gene>
    <name evidence="2" type="ORF">CJ255_22085</name>
</gene>
<evidence type="ECO:0000256" key="1">
    <source>
        <dbReference type="SAM" id="MobiDB-lite"/>
    </source>
</evidence>
<evidence type="ECO:0000313" key="3">
    <source>
        <dbReference type="Proteomes" id="UP000220527"/>
    </source>
</evidence>
<keyword evidence="3" id="KW-1185">Reference proteome</keyword>
<dbReference type="Proteomes" id="UP000220527">
    <property type="component" value="Unassembled WGS sequence"/>
</dbReference>
<proteinExistence type="predicted"/>
<feature type="compositionally biased region" description="Basic and acidic residues" evidence="1">
    <location>
        <begin position="64"/>
        <end position="74"/>
    </location>
</feature>
<accession>A0A2A6RDC5</accession>
<feature type="compositionally biased region" description="Low complexity" evidence="1">
    <location>
        <begin position="48"/>
        <end position="58"/>
    </location>
</feature>
<dbReference type="EMBL" id="NQWI01000291">
    <property type="protein sequence ID" value="PDV98199.1"/>
    <property type="molecule type" value="Genomic_DNA"/>
</dbReference>
<feature type="region of interest" description="Disordered" evidence="1">
    <location>
        <begin position="42"/>
        <end position="82"/>
    </location>
</feature>